<gene>
    <name evidence="2" type="ORF">LF1_41670</name>
</gene>
<dbReference type="PANTHER" id="PTHR20992">
    <property type="entry name" value="AT15442P-RELATED"/>
    <property type="match status" value="1"/>
</dbReference>
<proteinExistence type="predicted"/>
<feature type="transmembrane region" description="Helical" evidence="1">
    <location>
        <begin position="421"/>
        <end position="448"/>
    </location>
</feature>
<dbReference type="OrthoDB" id="9790659at2"/>
<dbReference type="Proteomes" id="UP000322699">
    <property type="component" value="Unassembled WGS sequence"/>
</dbReference>
<comment type="caution">
    <text evidence="2">The sequence shown here is derived from an EMBL/GenBank/DDBJ whole genome shotgun (WGS) entry which is preliminary data.</text>
</comment>
<dbReference type="RefSeq" id="WP_068263108.1">
    <property type="nucleotide sequence ID" value="NZ_LWSK01000043.1"/>
</dbReference>
<evidence type="ECO:0000313" key="3">
    <source>
        <dbReference type="Proteomes" id="UP000322699"/>
    </source>
</evidence>
<feature type="transmembrane region" description="Helical" evidence="1">
    <location>
        <begin position="361"/>
        <end position="379"/>
    </location>
</feature>
<name>A0A5B1CM48_9BACT</name>
<sequence>MNLFFAVCSQTELNQGLPWIERFCESMSASATLVIVGSDRKTLAAYAKDFAAKHDFVIATATVDSDVDALIGHVRTNDADLLVLCSDHDDDAFQKSIFHKSPTPTVWINSQGDPPTDPSHVFSLGPSNKPATDSICRQLLGLETGIELLGSHELDSEEGSSKSLNSKSLTERVLSAQQSRCESGDLIIVDCVRNGNQRERELGMALFAGTTSASVLLHQHGETAIDNWASRIRDLAAKVAEPMDREQRIELAQSLTEGSQPNLEFLGLISASSMLAAFGLLQDSAAVVIGAMLIAPLMTPILGAGLGLAHGNRPLFKSSLVTIGLGFLSALAASFLFGLLVRFTQGISSTGEMWARCNPTILDFCVGLVGGIAASYARTRRHLSSALAGAAIAAALVPPISTAGLQLAFGMTQSGDRGNPIIGPLLLVSINVLTIMVGSSFVLYLRGLRSDRSTIQTDRWGLRMFVGLIILACLVMAGLLNR</sequence>
<reference evidence="2 3" key="1">
    <citation type="submission" date="2019-08" db="EMBL/GenBank/DDBJ databases">
        <title>Deep-cultivation of Planctomycetes and their phenomic and genomic characterization uncovers novel biology.</title>
        <authorList>
            <person name="Wiegand S."/>
            <person name="Jogler M."/>
            <person name="Boedeker C."/>
            <person name="Pinto D."/>
            <person name="Vollmers J."/>
            <person name="Rivas-Marin E."/>
            <person name="Kohn T."/>
            <person name="Peeters S.H."/>
            <person name="Heuer A."/>
            <person name="Rast P."/>
            <person name="Oberbeckmann S."/>
            <person name="Bunk B."/>
            <person name="Jeske O."/>
            <person name="Meyerdierks A."/>
            <person name="Storesund J.E."/>
            <person name="Kallscheuer N."/>
            <person name="Luecker S."/>
            <person name="Lage O.M."/>
            <person name="Pohl T."/>
            <person name="Merkel B.J."/>
            <person name="Hornburger P."/>
            <person name="Mueller R.-W."/>
            <person name="Bruemmer F."/>
            <person name="Labrenz M."/>
            <person name="Spormann A.M."/>
            <person name="Op Den Camp H."/>
            <person name="Overmann J."/>
            <person name="Amann R."/>
            <person name="Jetten M.S.M."/>
            <person name="Mascher T."/>
            <person name="Medema M.H."/>
            <person name="Devos D.P."/>
            <person name="Kaster A.-K."/>
            <person name="Ovreas L."/>
            <person name="Rohde M."/>
            <person name="Galperin M.Y."/>
            <person name="Jogler C."/>
        </authorList>
    </citation>
    <scope>NUCLEOTIDE SEQUENCE [LARGE SCALE GENOMIC DNA]</scope>
    <source>
        <strain evidence="2 3">LF1</strain>
    </source>
</reference>
<keyword evidence="3" id="KW-1185">Reference proteome</keyword>
<feature type="transmembrane region" description="Helical" evidence="1">
    <location>
        <begin position="460"/>
        <end position="480"/>
    </location>
</feature>
<feature type="transmembrane region" description="Helical" evidence="1">
    <location>
        <begin position="386"/>
        <end position="409"/>
    </location>
</feature>
<keyword evidence="1" id="KW-0812">Transmembrane</keyword>
<dbReference type="PANTHER" id="PTHR20992:SF9">
    <property type="entry name" value="AT15442P-RELATED"/>
    <property type="match status" value="1"/>
</dbReference>
<dbReference type="InterPro" id="IPR005240">
    <property type="entry name" value="DUF389"/>
</dbReference>
<accession>A0A5B1CM48</accession>
<feature type="transmembrane region" description="Helical" evidence="1">
    <location>
        <begin position="320"/>
        <end position="341"/>
    </location>
</feature>
<dbReference type="AlphaFoldDB" id="A0A5B1CM48"/>
<dbReference type="EMBL" id="VRLW01000001">
    <property type="protein sequence ID" value="KAA1261616.1"/>
    <property type="molecule type" value="Genomic_DNA"/>
</dbReference>
<keyword evidence="1" id="KW-1133">Transmembrane helix</keyword>
<evidence type="ECO:0000256" key="1">
    <source>
        <dbReference type="SAM" id="Phobius"/>
    </source>
</evidence>
<feature type="transmembrane region" description="Helical" evidence="1">
    <location>
        <begin position="287"/>
        <end position="308"/>
    </location>
</feature>
<dbReference type="Pfam" id="PF04087">
    <property type="entry name" value="DUF389"/>
    <property type="match status" value="1"/>
</dbReference>
<evidence type="ECO:0008006" key="4">
    <source>
        <dbReference type="Google" id="ProtNLM"/>
    </source>
</evidence>
<keyword evidence="1" id="KW-0472">Membrane</keyword>
<evidence type="ECO:0000313" key="2">
    <source>
        <dbReference type="EMBL" id="KAA1261616.1"/>
    </source>
</evidence>
<protein>
    <recommendedName>
        <fullName evidence="4">DUF389 domain-containing protein</fullName>
    </recommendedName>
</protein>
<organism evidence="2 3">
    <name type="scientific">Rubripirellula obstinata</name>
    <dbReference type="NCBI Taxonomy" id="406547"/>
    <lineage>
        <taxon>Bacteria</taxon>
        <taxon>Pseudomonadati</taxon>
        <taxon>Planctomycetota</taxon>
        <taxon>Planctomycetia</taxon>
        <taxon>Pirellulales</taxon>
        <taxon>Pirellulaceae</taxon>
        <taxon>Rubripirellula</taxon>
    </lineage>
</organism>